<name>A0A2D4JMG4_MICLE</name>
<dbReference type="EMBL" id="IACK01217649">
    <property type="protein sequence ID" value="LAA97702.1"/>
    <property type="molecule type" value="Transcribed_RNA"/>
</dbReference>
<organism evidence="1">
    <name type="scientific">Micrurus lemniscatus lemniscatus</name>
    <dbReference type="NCBI Taxonomy" id="129467"/>
    <lineage>
        <taxon>Eukaryota</taxon>
        <taxon>Metazoa</taxon>
        <taxon>Chordata</taxon>
        <taxon>Craniata</taxon>
        <taxon>Vertebrata</taxon>
        <taxon>Euteleostomi</taxon>
        <taxon>Lepidosauria</taxon>
        <taxon>Squamata</taxon>
        <taxon>Bifurcata</taxon>
        <taxon>Unidentata</taxon>
        <taxon>Episquamata</taxon>
        <taxon>Toxicofera</taxon>
        <taxon>Serpentes</taxon>
        <taxon>Colubroidea</taxon>
        <taxon>Elapidae</taxon>
        <taxon>Elapinae</taxon>
        <taxon>Micrurus</taxon>
    </lineage>
</organism>
<protein>
    <submittedName>
        <fullName evidence="1">Uncharacterized protein</fullName>
    </submittedName>
</protein>
<dbReference type="AlphaFoldDB" id="A0A2D4JMG4"/>
<evidence type="ECO:0000313" key="1">
    <source>
        <dbReference type="EMBL" id="LAA97702.1"/>
    </source>
</evidence>
<proteinExistence type="predicted"/>
<sequence length="114" mass="13074">MQRSFFFPNIFSKDDGNLCFCDLCTCFTAPMLASETDCDPICLENKVIHIQKEEVSTKSFGICPEDASKFGKKQLYHLILVHHVLYQAGYISLMSQQRWPKNNADVLRCHPVDI</sequence>
<accession>A0A2D4JMG4</accession>
<reference evidence="1" key="1">
    <citation type="submission" date="2017-07" db="EMBL/GenBank/DDBJ databases">
        <authorList>
            <person name="Mikheyev A."/>
            <person name="Grau M."/>
        </authorList>
    </citation>
    <scope>NUCLEOTIDE SEQUENCE</scope>
    <source>
        <tissue evidence="1">Venom_gland</tissue>
    </source>
</reference>
<reference evidence="1" key="2">
    <citation type="submission" date="2017-11" db="EMBL/GenBank/DDBJ databases">
        <title>Coralsnake Venomics: Analyses of Venom Gland Transcriptomes and Proteomes of Six Brazilian Taxa.</title>
        <authorList>
            <person name="Aird S.D."/>
            <person name="Jorge da Silva N."/>
            <person name="Qiu L."/>
            <person name="Villar-Briones A."/>
            <person name="Aparecida-Saddi V."/>
            <person name="Campos-Telles M.P."/>
            <person name="Grau M."/>
            <person name="Mikheyev A.S."/>
        </authorList>
    </citation>
    <scope>NUCLEOTIDE SEQUENCE</scope>
    <source>
        <tissue evidence="1">Venom_gland</tissue>
    </source>
</reference>